<proteinExistence type="predicted"/>
<organism evidence="2 3">
    <name type="scientific">Terriglobus roseus</name>
    <dbReference type="NCBI Taxonomy" id="392734"/>
    <lineage>
        <taxon>Bacteria</taxon>
        <taxon>Pseudomonadati</taxon>
        <taxon>Acidobacteriota</taxon>
        <taxon>Terriglobia</taxon>
        <taxon>Terriglobales</taxon>
        <taxon>Acidobacteriaceae</taxon>
        <taxon>Terriglobus</taxon>
    </lineage>
</organism>
<evidence type="ECO:0000313" key="3">
    <source>
        <dbReference type="Proteomes" id="UP000182427"/>
    </source>
</evidence>
<accession>A0A1G7EPR0</accession>
<dbReference type="EMBL" id="LT629690">
    <property type="protein sequence ID" value="SDE65587.1"/>
    <property type="molecule type" value="Genomic_DNA"/>
</dbReference>
<keyword evidence="3" id="KW-1185">Reference proteome</keyword>
<dbReference type="Proteomes" id="UP000182427">
    <property type="component" value="Chromosome I"/>
</dbReference>
<dbReference type="AlphaFoldDB" id="A0A1G7EPR0"/>
<sequence length="270" mass="28371">MPVTPISEDTAIRATIHPKHTIIPRGLPYLEQRMLSAMRLSLTILMPMLVSSAVAQTADRSAAPSSPATTAPAARTGVYSVQNGELVVAPGLRIPNGNVPWALDTVDGKQVLVPIHHTPLAGTATNGTLDGPTSHTPLHSSTPAFFVHTSDRTENAGDSGRGTPTGWALLSAPVTDSHRTVARPKFTDVNSATVCTAPVICTTAESLPDGWLRVTPQAPLTPGEYALLPIQKTLTPGNTLAYDFTVDGGQGAARDTVAPGQNLDTRKKKR</sequence>
<evidence type="ECO:0000256" key="1">
    <source>
        <dbReference type="SAM" id="MobiDB-lite"/>
    </source>
</evidence>
<evidence type="ECO:0000313" key="2">
    <source>
        <dbReference type="EMBL" id="SDE65587.1"/>
    </source>
</evidence>
<feature type="region of interest" description="Disordered" evidence="1">
    <location>
        <begin position="251"/>
        <end position="270"/>
    </location>
</feature>
<protein>
    <submittedName>
        <fullName evidence="2">Uncharacterized protein</fullName>
    </submittedName>
</protein>
<gene>
    <name evidence="2" type="ORF">SAMN05444167_0055</name>
</gene>
<reference evidence="2 3" key="1">
    <citation type="submission" date="2016-10" db="EMBL/GenBank/DDBJ databases">
        <authorList>
            <person name="de Groot N.N."/>
        </authorList>
    </citation>
    <scope>NUCLEOTIDE SEQUENCE [LARGE SCALE GENOMIC DNA]</scope>
    <source>
        <strain evidence="2 3">GAS232</strain>
    </source>
</reference>
<name>A0A1G7EPR0_9BACT</name>